<evidence type="ECO:0000313" key="3">
    <source>
        <dbReference type="EMBL" id="PNS13472.1"/>
    </source>
</evidence>
<protein>
    <submittedName>
        <fullName evidence="3">PadR family transcriptional regulator</fullName>
    </submittedName>
</protein>
<dbReference type="InterPro" id="IPR005149">
    <property type="entry name" value="Tscrpt_reg_PadR_N"/>
</dbReference>
<dbReference type="EMBL" id="NWUO01000001">
    <property type="protein sequence ID" value="PNS13472.1"/>
    <property type="molecule type" value="Genomic_DNA"/>
</dbReference>
<keyword evidence="4" id="KW-1185">Reference proteome</keyword>
<dbReference type="OrthoDB" id="9814826at2"/>
<dbReference type="AlphaFoldDB" id="A0A2K1QEL5"/>
<evidence type="ECO:0000256" key="1">
    <source>
        <dbReference type="SAM" id="MobiDB-lite"/>
    </source>
</evidence>
<dbReference type="InterPro" id="IPR036388">
    <property type="entry name" value="WH-like_DNA-bd_sf"/>
</dbReference>
<organism evidence="3 4">
    <name type="scientific">Mixta theicola</name>
    <dbReference type="NCBI Taxonomy" id="1458355"/>
    <lineage>
        <taxon>Bacteria</taxon>
        <taxon>Pseudomonadati</taxon>
        <taxon>Pseudomonadota</taxon>
        <taxon>Gammaproteobacteria</taxon>
        <taxon>Enterobacterales</taxon>
        <taxon>Erwiniaceae</taxon>
        <taxon>Mixta</taxon>
    </lineage>
</organism>
<feature type="domain" description="Transcription regulator PadR N-terminal" evidence="2">
    <location>
        <begin position="98"/>
        <end position="166"/>
    </location>
</feature>
<dbReference type="Pfam" id="PF03551">
    <property type="entry name" value="PadR"/>
    <property type="match status" value="1"/>
</dbReference>
<dbReference type="PANTHER" id="PTHR43252">
    <property type="entry name" value="TRANSCRIPTIONAL REGULATOR YQJI"/>
    <property type="match status" value="1"/>
</dbReference>
<name>A0A2K1QEL5_9GAMM</name>
<proteinExistence type="predicted"/>
<comment type="caution">
    <text evidence="3">The sequence shown here is derived from an EMBL/GenBank/DDBJ whole genome shotgun (WGS) entry which is preliminary data.</text>
</comment>
<feature type="compositionally biased region" description="Basic and acidic residues" evidence="1">
    <location>
        <begin position="19"/>
        <end position="38"/>
    </location>
</feature>
<accession>A0A2K1QEL5</accession>
<dbReference type="PANTHER" id="PTHR43252:SF7">
    <property type="entry name" value="TRANSCRIPTIONAL REGULATOR YQJI"/>
    <property type="match status" value="1"/>
</dbReference>
<evidence type="ECO:0000259" key="2">
    <source>
        <dbReference type="Pfam" id="PF03551"/>
    </source>
</evidence>
<dbReference type="SUPFAM" id="SSF46785">
    <property type="entry name" value="Winged helix' DNA-binding domain"/>
    <property type="match status" value="1"/>
</dbReference>
<evidence type="ECO:0000313" key="4">
    <source>
        <dbReference type="Proteomes" id="UP000236345"/>
    </source>
</evidence>
<dbReference type="Proteomes" id="UP000236345">
    <property type="component" value="Unassembled WGS sequence"/>
</dbReference>
<feature type="compositionally biased region" description="Basic and acidic residues" evidence="1">
    <location>
        <begin position="1"/>
        <end position="11"/>
    </location>
</feature>
<gene>
    <name evidence="3" type="ORF">COO59_01275</name>
</gene>
<dbReference type="InterPro" id="IPR036390">
    <property type="entry name" value="WH_DNA-bd_sf"/>
</dbReference>
<dbReference type="Gene3D" id="1.10.10.10">
    <property type="entry name" value="Winged helix-like DNA-binding domain superfamily/Winged helix DNA-binding domain"/>
    <property type="match status" value="1"/>
</dbReference>
<reference evidence="4" key="1">
    <citation type="submission" date="2017-09" db="EMBL/GenBank/DDBJ databases">
        <authorList>
            <person name="Palmer M."/>
            <person name="Steenkamp E.T."/>
            <person name="Coetzee M.P."/>
            <person name="Avontuur J.R."/>
            <person name="Van Zyl E."/>
            <person name="Chan W.-Y."/>
            <person name="Blom J."/>
            <person name="Venter S.N."/>
        </authorList>
    </citation>
    <scope>NUCLEOTIDE SEQUENCE [LARGE SCALE GENOMIC DNA]</scope>
    <source>
        <strain evidence="4">QC88-366</strain>
    </source>
</reference>
<dbReference type="RefSeq" id="WP_103058022.1">
    <property type="nucleotide sequence ID" value="NZ_BSOF01000028.1"/>
</dbReference>
<feature type="region of interest" description="Disordered" evidence="1">
    <location>
        <begin position="1"/>
        <end position="84"/>
    </location>
</feature>
<feature type="compositionally biased region" description="Basic residues" evidence="1">
    <location>
        <begin position="39"/>
        <end position="55"/>
    </location>
</feature>
<sequence length="245" mass="27643">MFRDMLNERRGGSGRSRPNRNEYADRAESGEEKLDMKVGQRHQAMRGERHHHRFAGPHGGRHEGQRGHRRGGGDSGQRDRPSFLRGRKFGADELQILLLTFLKQQASYGYELIKSLAEKSGGFYTPSPGVIYPALTYLEDVGHVSVQQEGNRKRYAINEQGESWLADNQAIADALLARLALFAQQSETVNQAIVEQRQPFEASLMQALHELRSQLHRYHGSDEETQRQVAVILQQTLAQLKSVGA</sequence>